<protein>
    <submittedName>
        <fullName evidence="2">Acetyltransferase (GNAT) domain-containing protein</fullName>
    </submittedName>
</protein>
<dbReference type="InterPro" id="IPR000182">
    <property type="entry name" value="GNAT_dom"/>
</dbReference>
<evidence type="ECO:0000313" key="2">
    <source>
        <dbReference type="EMBL" id="SEB14219.1"/>
    </source>
</evidence>
<dbReference type="STRING" id="425514.SAMN05443550_1123"/>
<organism evidence="2 3">
    <name type="scientific">Pedobacter hartonius</name>
    <dbReference type="NCBI Taxonomy" id="425514"/>
    <lineage>
        <taxon>Bacteria</taxon>
        <taxon>Pseudomonadati</taxon>
        <taxon>Bacteroidota</taxon>
        <taxon>Sphingobacteriia</taxon>
        <taxon>Sphingobacteriales</taxon>
        <taxon>Sphingobacteriaceae</taxon>
        <taxon>Pedobacter</taxon>
    </lineage>
</organism>
<feature type="domain" description="N-acetyltransferase" evidence="1">
    <location>
        <begin position="28"/>
        <end position="167"/>
    </location>
</feature>
<evidence type="ECO:0000259" key="1">
    <source>
        <dbReference type="PROSITE" id="PS51186"/>
    </source>
</evidence>
<dbReference type="PROSITE" id="PS51186">
    <property type="entry name" value="GNAT"/>
    <property type="match status" value="1"/>
</dbReference>
<dbReference type="InterPro" id="IPR016181">
    <property type="entry name" value="Acyl_CoA_acyltransferase"/>
</dbReference>
<proteinExistence type="predicted"/>
<dbReference type="Proteomes" id="UP000198850">
    <property type="component" value="Unassembled WGS sequence"/>
</dbReference>
<reference evidence="2 3" key="1">
    <citation type="submission" date="2016-10" db="EMBL/GenBank/DDBJ databases">
        <authorList>
            <person name="de Groot N.N."/>
        </authorList>
    </citation>
    <scope>NUCLEOTIDE SEQUENCE [LARGE SCALE GENOMIC DNA]</scope>
    <source>
        <strain evidence="2 3">DSM 19033</strain>
    </source>
</reference>
<dbReference type="GO" id="GO:0016747">
    <property type="term" value="F:acyltransferase activity, transferring groups other than amino-acyl groups"/>
    <property type="evidence" value="ECO:0007669"/>
    <property type="project" value="InterPro"/>
</dbReference>
<gene>
    <name evidence="2" type="ORF">SAMN05443550_1123</name>
</gene>
<accession>A0A1H4GX59</accession>
<dbReference type="Pfam" id="PF13673">
    <property type="entry name" value="Acetyltransf_10"/>
    <property type="match status" value="1"/>
</dbReference>
<dbReference type="Gene3D" id="3.40.630.30">
    <property type="match status" value="1"/>
</dbReference>
<dbReference type="CDD" id="cd04301">
    <property type="entry name" value="NAT_SF"/>
    <property type="match status" value="1"/>
</dbReference>
<keyword evidence="3" id="KW-1185">Reference proteome</keyword>
<dbReference type="AlphaFoldDB" id="A0A1H4GX59"/>
<name>A0A1H4GX59_9SPHI</name>
<sequence>MYCGSEIENNRKFTRGDIIPFKPIIAEMEEVKIEQINYQLTWQIRHEVMYPDYPLDKIKLDNEEEGLHFGLFTGERLTSVISLFWEKEVYQFRKFATLNNAQGKGYGSFLLQHVINVAGERGATRLWCNARLSAAPFYERFELVKVGQGYIKDNIDYVTMELIYSLPSYCSFHK</sequence>
<dbReference type="SUPFAM" id="SSF55729">
    <property type="entry name" value="Acyl-CoA N-acyltransferases (Nat)"/>
    <property type="match status" value="1"/>
</dbReference>
<keyword evidence="2" id="KW-0808">Transferase</keyword>
<evidence type="ECO:0000313" key="3">
    <source>
        <dbReference type="Proteomes" id="UP000198850"/>
    </source>
</evidence>
<dbReference type="EMBL" id="FNRA01000012">
    <property type="protein sequence ID" value="SEB14219.1"/>
    <property type="molecule type" value="Genomic_DNA"/>
</dbReference>